<keyword evidence="7" id="KW-1185">Reference proteome</keyword>
<evidence type="ECO:0000256" key="5">
    <source>
        <dbReference type="SAM" id="Coils"/>
    </source>
</evidence>
<dbReference type="HOGENOM" id="CLU_073641_2_0_1"/>
<keyword evidence="5" id="KW-0175">Coiled coil</keyword>
<evidence type="ECO:0000313" key="7">
    <source>
        <dbReference type="Proteomes" id="UP001318040"/>
    </source>
</evidence>
<dbReference type="HAMAP" id="MF_00311">
    <property type="entry name" value="ATP_synth_E_arch"/>
    <property type="match status" value="1"/>
</dbReference>
<evidence type="ECO:0000313" key="9">
    <source>
        <dbReference type="RefSeq" id="XP_032827601.1"/>
    </source>
</evidence>
<evidence type="ECO:0000256" key="2">
    <source>
        <dbReference type="ARBA" id="ARBA00022448"/>
    </source>
</evidence>
<dbReference type="Proteomes" id="UP001318040">
    <property type="component" value="Chromosome 3"/>
</dbReference>
<dbReference type="RefSeq" id="XP_032827654.1">
    <property type="nucleotide sequence ID" value="XM_032971763.1"/>
</dbReference>
<evidence type="ECO:0000256" key="3">
    <source>
        <dbReference type="ARBA" id="ARBA00023065"/>
    </source>
</evidence>
<dbReference type="RefSeq" id="XP_032827635.1">
    <property type="nucleotide sequence ID" value="XM_032971744.1"/>
</dbReference>
<evidence type="ECO:0000256" key="4">
    <source>
        <dbReference type="ARBA" id="ARBA00045737"/>
    </source>
</evidence>
<dbReference type="RefSeq" id="XP_032827590.1">
    <property type="nucleotide sequence ID" value="XM_032971699.1"/>
</dbReference>
<dbReference type="STRING" id="7757.ENSPMAP00000009885"/>
<dbReference type="Pfam" id="PF01991">
    <property type="entry name" value="vATP-synt_E"/>
    <property type="match status" value="1"/>
</dbReference>
<reference evidence="8 9" key="1">
    <citation type="submission" date="2025-04" db="UniProtKB">
        <authorList>
            <consortium name="RefSeq"/>
        </authorList>
    </citation>
    <scope>IDENTIFICATION</scope>
    <source>
        <tissue evidence="8 9">Sperm</tissue>
    </source>
</reference>
<dbReference type="AlphaFoldDB" id="S4RXE4"/>
<dbReference type="Ensembl" id="ENSPMAT00000009927.1">
    <property type="protein sequence ID" value="ENSPMAP00000009885.1"/>
    <property type="gene ID" value="ENSPMAG00000008972.1"/>
</dbReference>
<organism evidence="6">
    <name type="scientific">Petromyzon marinus</name>
    <name type="common">Sea lamprey</name>
    <dbReference type="NCBI Taxonomy" id="7757"/>
    <lineage>
        <taxon>Eukaryota</taxon>
        <taxon>Metazoa</taxon>
        <taxon>Chordata</taxon>
        <taxon>Craniata</taxon>
        <taxon>Vertebrata</taxon>
        <taxon>Cyclostomata</taxon>
        <taxon>Hyperoartia</taxon>
        <taxon>Petromyzontiformes</taxon>
        <taxon>Petromyzontidae</taxon>
        <taxon>Petromyzon</taxon>
    </lineage>
</organism>
<dbReference type="RefSeq" id="XP_032827617.1">
    <property type="nucleotide sequence ID" value="XM_032971726.1"/>
</dbReference>
<dbReference type="KEGG" id="pmrn:116952381"/>
<dbReference type="PANTHER" id="PTHR45715">
    <property type="entry name" value="ATPASE H+-TRANSPORTING V1 SUBUNIT E1A-RELATED"/>
    <property type="match status" value="1"/>
</dbReference>
<name>S4RXE4_PETMA</name>
<dbReference type="RefSeq" id="XP_032827610.1">
    <property type="nucleotide sequence ID" value="XM_032971719.1"/>
</dbReference>
<sequence>MALSDADVQKQIKQMMAFIEQEANEKAEEVEAKAEEEFNIEKGRLLQTQRLKIIDHFEKKEKQIDMQKKIQVSNLMNHARLKVLKAREDLIQDLLADAKKRLVTDARDPARYRSLIEGLLMQGLFQLLEPQVVIRCRQQDVTLVKEAMEKGKAEYKACVKRDIHIRIDENDCLPPDVAGGLEMYSGDGRIKVENTLEKRLELIAEQLLPDVRVMLFKVNPNRRFFD</sequence>
<dbReference type="FunFam" id="3.30.2320.30:FF:000001">
    <property type="entry name" value="V-type proton atpase subunit e 1"/>
    <property type="match status" value="1"/>
</dbReference>
<dbReference type="Gene3D" id="6.10.250.1620">
    <property type="match status" value="1"/>
</dbReference>
<dbReference type="GO" id="GO:0046961">
    <property type="term" value="F:proton-transporting ATPase activity, rotational mechanism"/>
    <property type="evidence" value="ECO:0007669"/>
    <property type="project" value="InterPro"/>
</dbReference>
<dbReference type="InterPro" id="IPR038495">
    <property type="entry name" value="ATPase_E_C"/>
</dbReference>
<keyword evidence="2" id="KW-0813">Transport</keyword>
<evidence type="ECO:0000313" key="15">
    <source>
        <dbReference type="RefSeq" id="XP_032827654.1"/>
    </source>
</evidence>
<dbReference type="RefSeq" id="XP_032827601.1">
    <property type="nucleotide sequence ID" value="XM_032971710.1"/>
</dbReference>
<feature type="coiled-coil region" evidence="5">
    <location>
        <begin position="9"/>
        <end position="40"/>
    </location>
</feature>
<keyword evidence="3" id="KW-0406">Ion transport</keyword>
<evidence type="ECO:0000313" key="14">
    <source>
        <dbReference type="RefSeq" id="XP_032827643.1"/>
    </source>
</evidence>
<dbReference type="GeneTree" id="ENSGT00390000002730"/>
<dbReference type="RefSeq" id="XP_032827628.1">
    <property type="nucleotide sequence ID" value="XM_032971737.1"/>
</dbReference>
<protein>
    <submittedName>
        <fullName evidence="8 9">V-type proton ATPase subunit E 1-like</fullName>
    </submittedName>
</protein>
<evidence type="ECO:0000313" key="8">
    <source>
        <dbReference type="RefSeq" id="XP_032827590.1"/>
    </source>
</evidence>
<dbReference type="GeneID" id="116952381"/>
<evidence type="ECO:0000256" key="1">
    <source>
        <dbReference type="ARBA" id="ARBA00005901"/>
    </source>
</evidence>
<accession>S4RXE4</accession>
<gene>
    <name evidence="6 8 9 10 11 12 13 14 15" type="primary">LOC116952381</name>
</gene>
<dbReference type="OrthoDB" id="10263003at2759"/>
<dbReference type="InterPro" id="IPR002842">
    <property type="entry name" value="ATPase_V1_Esu"/>
</dbReference>
<evidence type="ECO:0000313" key="10">
    <source>
        <dbReference type="RefSeq" id="XP_032827610.1"/>
    </source>
</evidence>
<dbReference type="Gene3D" id="3.30.2320.30">
    <property type="entry name" value="ATP synthase, E subunit, C-terminal"/>
    <property type="match status" value="1"/>
</dbReference>
<reference evidence="6" key="2">
    <citation type="submission" date="2025-05" db="UniProtKB">
        <authorList>
            <consortium name="Ensembl"/>
        </authorList>
    </citation>
    <scope>IDENTIFICATION</scope>
</reference>
<comment type="similarity">
    <text evidence="1">Belongs to the V-ATPase E subunit family.</text>
</comment>
<evidence type="ECO:0000313" key="12">
    <source>
        <dbReference type="RefSeq" id="XP_032827628.1"/>
    </source>
</evidence>
<evidence type="ECO:0000313" key="6">
    <source>
        <dbReference type="Ensembl" id="ENSPMAP00000009885.1"/>
    </source>
</evidence>
<dbReference type="RefSeq" id="XP_032827643.1">
    <property type="nucleotide sequence ID" value="XM_032971752.1"/>
</dbReference>
<proteinExistence type="inferred from homology"/>
<comment type="function">
    <text evidence="4">Subunit of the V1 complex of vacuolar(H+)-ATPase (V-ATPase), a multisubunit enzyme composed of a peripheral complex (V1) that hydrolyzes ATP and a membrane integral complex (V0) that translocates protons. V-ATPase is responsible for acidifying and maintaining the pH of intracellular compartments and in some cell types, is targeted to the plasma membrane, where it is responsible for acidifying the extracellular environment.</text>
</comment>
<dbReference type="GO" id="GO:0033178">
    <property type="term" value="C:proton-transporting two-sector ATPase complex, catalytic domain"/>
    <property type="evidence" value="ECO:0007669"/>
    <property type="project" value="InterPro"/>
</dbReference>
<dbReference type="OMA" id="QHMMAFI"/>
<evidence type="ECO:0000313" key="13">
    <source>
        <dbReference type="RefSeq" id="XP_032827635.1"/>
    </source>
</evidence>
<evidence type="ECO:0000313" key="11">
    <source>
        <dbReference type="RefSeq" id="XP_032827617.1"/>
    </source>
</evidence>
<dbReference type="SUPFAM" id="SSF160527">
    <property type="entry name" value="V-type ATPase subunit E-like"/>
    <property type="match status" value="1"/>
</dbReference>